<dbReference type="EMBL" id="FQZU01000026">
    <property type="protein sequence ID" value="SHK52725.1"/>
    <property type="molecule type" value="Genomic_DNA"/>
</dbReference>
<dbReference type="OrthoDB" id="3419253at2"/>
<dbReference type="AlphaFoldDB" id="A0A1M6T709"/>
<gene>
    <name evidence="1" type="ORF">SAMN02745216_03620</name>
</gene>
<evidence type="ECO:0000313" key="2">
    <source>
        <dbReference type="Proteomes" id="UP000183994"/>
    </source>
</evidence>
<evidence type="ECO:0000313" key="1">
    <source>
        <dbReference type="EMBL" id="SHK52725.1"/>
    </source>
</evidence>
<keyword evidence="2" id="KW-1185">Reference proteome</keyword>
<protein>
    <submittedName>
        <fullName evidence="1">Uncharacterized protein</fullName>
    </submittedName>
</protein>
<name>A0A1M6T709_9BACT</name>
<reference evidence="2" key="1">
    <citation type="submission" date="2016-11" db="EMBL/GenBank/DDBJ databases">
        <authorList>
            <person name="Varghese N."/>
            <person name="Submissions S."/>
        </authorList>
    </citation>
    <scope>NUCLEOTIDE SEQUENCE [LARGE SCALE GENOMIC DNA]</scope>
    <source>
        <strain evidence="2">DSM 16219</strain>
    </source>
</reference>
<organism evidence="1 2">
    <name type="scientific">Desulfatibacillum alkenivorans DSM 16219</name>
    <dbReference type="NCBI Taxonomy" id="1121393"/>
    <lineage>
        <taxon>Bacteria</taxon>
        <taxon>Pseudomonadati</taxon>
        <taxon>Thermodesulfobacteriota</taxon>
        <taxon>Desulfobacteria</taxon>
        <taxon>Desulfobacterales</taxon>
        <taxon>Desulfatibacillaceae</taxon>
        <taxon>Desulfatibacillum</taxon>
    </lineage>
</organism>
<accession>A0A1M6T709</accession>
<sequence>MTDPRIQIYDIMACNVYWDFENSPMPKETHKMLVALYPTPDVAAPDMIEKITAYGPDGYEAAFANQKYQNDVKNGWFYTPEIQNYWYMVNLPDGFLKEGEYTIEVISKDGSVSRKSRVQDNGPSDAAVEAYLKNYDAIFESFSPSKAKPLGAGAGLKDVKLNWSVLSDFGGPDAFYVTRLAQASTPMNFDGNNLTMFDNIYVQRLYNSDPGAGKNRGEVIVDKELDPGTDYGYFVEITDANIGGDANICIFQPHQFFKTP</sequence>
<dbReference type="RefSeq" id="WP_073477659.1">
    <property type="nucleotide sequence ID" value="NZ_FQZU01000026.1"/>
</dbReference>
<dbReference type="Proteomes" id="UP000183994">
    <property type="component" value="Unassembled WGS sequence"/>
</dbReference>
<proteinExistence type="predicted"/>